<accession>A0ABR8WR60</accession>
<keyword evidence="3" id="KW-1185">Reference proteome</keyword>
<keyword evidence="2" id="KW-0540">Nuclease</keyword>
<organism evidence="2 3">
    <name type="scientific">Brevibacterium gallinarum</name>
    <dbReference type="NCBI Taxonomy" id="2762220"/>
    <lineage>
        <taxon>Bacteria</taxon>
        <taxon>Bacillati</taxon>
        <taxon>Actinomycetota</taxon>
        <taxon>Actinomycetes</taxon>
        <taxon>Micrococcales</taxon>
        <taxon>Brevibacteriaceae</taxon>
        <taxon>Brevibacterium</taxon>
    </lineage>
</organism>
<evidence type="ECO:0000259" key="1">
    <source>
        <dbReference type="Pfam" id="PF01844"/>
    </source>
</evidence>
<dbReference type="GO" id="GO:0004519">
    <property type="term" value="F:endonuclease activity"/>
    <property type="evidence" value="ECO:0007669"/>
    <property type="project" value="UniProtKB-KW"/>
</dbReference>
<feature type="domain" description="HNH" evidence="1">
    <location>
        <begin position="33"/>
        <end position="85"/>
    </location>
</feature>
<keyword evidence="2" id="KW-0378">Hydrolase</keyword>
<dbReference type="InterPro" id="IPR002711">
    <property type="entry name" value="HNH"/>
</dbReference>
<keyword evidence="2" id="KW-0255">Endonuclease</keyword>
<proteinExistence type="predicted"/>
<dbReference type="EMBL" id="JACSPY010000001">
    <property type="protein sequence ID" value="MBD8019377.1"/>
    <property type="molecule type" value="Genomic_DNA"/>
</dbReference>
<evidence type="ECO:0000313" key="2">
    <source>
        <dbReference type="EMBL" id="MBD8019377.1"/>
    </source>
</evidence>
<reference evidence="2 3" key="1">
    <citation type="submission" date="2020-08" db="EMBL/GenBank/DDBJ databases">
        <title>A Genomic Blueprint of the Chicken Gut Microbiome.</title>
        <authorList>
            <person name="Gilroy R."/>
            <person name="Ravi A."/>
            <person name="Getino M."/>
            <person name="Pursley I."/>
            <person name="Horton D.L."/>
            <person name="Alikhan N.-F."/>
            <person name="Baker D."/>
            <person name="Gharbi K."/>
            <person name="Hall N."/>
            <person name="Watson M."/>
            <person name="Adriaenssens E.M."/>
            <person name="Foster-Nyarko E."/>
            <person name="Jarju S."/>
            <person name="Secka A."/>
            <person name="Antonio M."/>
            <person name="Oren A."/>
            <person name="Chaudhuri R."/>
            <person name="La Ragione R.M."/>
            <person name="Hildebrand F."/>
            <person name="Pallen M.J."/>
        </authorList>
    </citation>
    <scope>NUCLEOTIDE SEQUENCE [LARGE SCALE GENOMIC DNA]</scope>
    <source>
        <strain evidence="2 3">Re57</strain>
    </source>
</reference>
<evidence type="ECO:0000313" key="3">
    <source>
        <dbReference type="Proteomes" id="UP000651517"/>
    </source>
</evidence>
<dbReference type="Proteomes" id="UP000651517">
    <property type="component" value="Unassembled WGS sequence"/>
</dbReference>
<dbReference type="Gene3D" id="1.10.30.50">
    <property type="match status" value="1"/>
</dbReference>
<sequence>MSDGRSNPPWAGRRAADALKRVKAIGRHESAPCVICDQSIDYDLTYPHPQSCSVQHVRSQKMFPELRWDPSNWMPAHLDCNKSEGTGQRSLGIGLTSQEW</sequence>
<dbReference type="Pfam" id="PF01844">
    <property type="entry name" value="HNH"/>
    <property type="match status" value="1"/>
</dbReference>
<comment type="caution">
    <text evidence="2">The sequence shown here is derived from an EMBL/GenBank/DDBJ whole genome shotgun (WGS) entry which is preliminary data.</text>
</comment>
<name>A0ABR8WR60_9MICO</name>
<protein>
    <submittedName>
        <fullName evidence="2">HNH endonuclease</fullName>
    </submittedName>
</protein>
<gene>
    <name evidence="2" type="ORF">H9634_01080</name>
</gene>